<reference evidence="3 4" key="1">
    <citation type="submission" date="2020-08" db="EMBL/GenBank/DDBJ databases">
        <title>Bridging the membrane lipid divide: bacteria of the FCB group superphylum have the potential to synthesize archaeal ether lipids.</title>
        <authorList>
            <person name="Villanueva L."/>
            <person name="Von Meijenfeldt F.A.B."/>
            <person name="Westbye A.B."/>
            <person name="Yadav S."/>
            <person name="Hopmans E.C."/>
            <person name="Dutilh B.E."/>
            <person name="Sinninghe Damste J.S."/>
        </authorList>
    </citation>
    <scope>NUCLEOTIDE SEQUENCE [LARGE SCALE GENOMIC DNA]</scope>
    <source>
        <strain evidence="3">NIOZ-UU17</strain>
    </source>
</reference>
<sequence length="190" mass="21928">MISRIDHISIAVKNYEKARFFFQDILGAVPGAGANNHDNKFFWQIFSLGDLSRFELIYPTGPDGLLKKFLKNNKEGGFHHFTLQTPDIQKAQQTLEKHNIPYFGYNEYGDVWKEIFIHPKDAFGVLIQIAQFNPDDWLDKSIVFPKGQKWSVEKKEKGCTLSFLHPGGGKVTLELTPEEMKKLKHELEQF</sequence>
<dbReference type="PANTHER" id="PTHR43048:SF3">
    <property type="entry name" value="METHYLMALONYL-COA EPIMERASE, MITOCHONDRIAL"/>
    <property type="match status" value="1"/>
</dbReference>
<accession>A0A8J6NSF0</accession>
<dbReference type="Pfam" id="PF13669">
    <property type="entry name" value="Glyoxalase_4"/>
    <property type="match status" value="1"/>
</dbReference>
<protein>
    <submittedName>
        <fullName evidence="3">VOC family protein</fullName>
    </submittedName>
</protein>
<dbReference type="PROSITE" id="PS51819">
    <property type="entry name" value="VOC"/>
    <property type="match status" value="1"/>
</dbReference>
<dbReference type="AlphaFoldDB" id="A0A8J6NSF0"/>
<dbReference type="GO" id="GO:0046872">
    <property type="term" value="F:metal ion binding"/>
    <property type="evidence" value="ECO:0007669"/>
    <property type="project" value="UniProtKB-KW"/>
</dbReference>
<dbReference type="PANTHER" id="PTHR43048">
    <property type="entry name" value="METHYLMALONYL-COA EPIMERASE"/>
    <property type="match status" value="1"/>
</dbReference>
<keyword evidence="1" id="KW-0479">Metal-binding</keyword>
<evidence type="ECO:0000256" key="1">
    <source>
        <dbReference type="ARBA" id="ARBA00022723"/>
    </source>
</evidence>
<comment type="caution">
    <text evidence="3">The sequence shown here is derived from an EMBL/GenBank/DDBJ whole genome shotgun (WGS) entry which is preliminary data.</text>
</comment>
<dbReference type="InterPro" id="IPR051785">
    <property type="entry name" value="MMCE/EMCE_epimerase"/>
</dbReference>
<dbReference type="Proteomes" id="UP000605201">
    <property type="component" value="Unassembled WGS sequence"/>
</dbReference>
<dbReference type="Gene3D" id="3.10.180.10">
    <property type="entry name" value="2,3-Dihydroxybiphenyl 1,2-Dioxygenase, domain 1"/>
    <property type="match status" value="1"/>
</dbReference>
<dbReference type="InterPro" id="IPR037523">
    <property type="entry name" value="VOC_core"/>
</dbReference>
<evidence type="ECO:0000259" key="2">
    <source>
        <dbReference type="PROSITE" id="PS51819"/>
    </source>
</evidence>
<dbReference type="InterPro" id="IPR029068">
    <property type="entry name" value="Glyas_Bleomycin-R_OHBP_Dase"/>
</dbReference>
<evidence type="ECO:0000313" key="4">
    <source>
        <dbReference type="Proteomes" id="UP000605201"/>
    </source>
</evidence>
<gene>
    <name evidence="3" type="ORF">H8D96_04340</name>
</gene>
<feature type="domain" description="VOC" evidence="2">
    <location>
        <begin position="4"/>
        <end position="132"/>
    </location>
</feature>
<dbReference type="SUPFAM" id="SSF54593">
    <property type="entry name" value="Glyoxalase/Bleomycin resistance protein/Dihydroxybiphenyl dioxygenase"/>
    <property type="match status" value="1"/>
</dbReference>
<proteinExistence type="predicted"/>
<evidence type="ECO:0000313" key="3">
    <source>
        <dbReference type="EMBL" id="MBC8431128.1"/>
    </source>
</evidence>
<dbReference type="GO" id="GO:0004493">
    <property type="term" value="F:methylmalonyl-CoA epimerase activity"/>
    <property type="evidence" value="ECO:0007669"/>
    <property type="project" value="TreeGrafter"/>
</dbReference>
<dbReference type="EMBL" id="JACNIG010000115">
    <property type="protein sequence ID" value="MBC8431128.1"/>
    <property type="molecule type" value="Genomic_DNA"/>
</dbReference>
<dbReference type="GO" id="GO:0046491">
    <property type="term" value="P:L-methylmalonyl-CoA metabolic process"/>
    <property type="evidence" value="ECO:0007669"/>
    <property type="project" value="TreeGrafter"/>
</dbReference>
<organism evidence="3 4">
    <name type="scientific">Candidatus Desulfatibia vada</name>
    <dbReference type="NCBI Taxonomy" id="2841696"/>
    <lineage>
        <taxon>Bacteria</taxon>
        <taxon>Pseudomonadati</taxon>
        <taxon>Thermodesulfobacteriota</taxon>
        <taxon>Desulfobacteria</taxon>
        <taxon>Desulfobacterales</taxon>
        <taxon>Desulfobacterales incertae sedis</taxon>
        <taxon>Candidatus Desulfatibia</taxon>
    </lineage>
</organism>
<name>A0A8J6NSF0_9BACT</name>